<dbReference type="Pfam" id="PF07496">
    <property type="entry name" value="zf-CW"/>
    <property type="match status" value="1"/>
</dbReference>
<dbReference type="KEGG" id="lcm:102349904"/>
<evidence type="ECO:0000256" key="1">
    <source>
        <dbReference type="ARBA" id="ARBA00022723"/>
    </source>
</evidence>
<organism evidence="6 7">
    <name type="scientific">Latimeria chalumnae</name>
    <name type="common">Coelacanth</name>
    <dbReference type="NCBI Taxonomy" id="7897"/>
    <lineage>
        <taxon>Eukaryota</taxon>
        <taxon>Metazoa</taxon>
        <taxon>Chordata</taxon>
        <taxon>Craniata</taxon>
        <taxon>Vertebrata</taxon>
        <taxon>Euteleostomi</taxon>
        <taxon>Coelacanthiformes</taxon>
        <taxon>Coelacanthidae</taxon>
        <taxon>Latimeria</taxon>
    </lineage>
</organism>
<dbReference type="EMBL" id="AFYH01050926">
    <property type="status" value="NOT_ANNOTATED_CDS"/>
    <property type="molecule type" value="Genomic_DNA"/>
</dbReference>
<evidence type="ECO:0000256" key="3">
    <source>
        <dbReference type="ARBA" id="ARBA00022833"/>
    </source>
</evidence>
<dbReference type="PANTHER" id="PTHR15999">
    <property type="entry name" value="ZINC FINGER CW-TYPE PWWP DOMAIN PROTEIN 1"/>
    <property type="match status" value="1"/>
</dbReference>
<keyword evidence="1" id="KW-0479">Metal-binding</keyword>
<dbReference type="Ensembl" id="ENSLACT00000025881.1">
    <property type="protein sequence ID" value="ENSLACP00000022969.1"/>
    <property type="gene ID" value="ENSLACG00000022144.1"/>
</dbReference>
<dbReference type="GO" id="GO:0005634">
    <property type="term" value="C:nucleus"/>
    <property type="evidence" value="ECO:0007669"/>
    <property type="project" value="TreeGrafter"/>
</dbReference>
<dbReference type="EMBL" id="AFYH01050927">
    <property type="status" value="NOT_ANNOTATED_CDS"/>
    <property type="molecule type" value="Genomic_DNA"/>
</dbReference>
<dbReference type="STRING" id="7897.ENSLACP00000022969"/>
<evidence type="ECO:0000256" key="2">
    <source>
        <dbReference type="ARBA" id="ARBA00022771"/>
    </source>
</evidence>
<keyword evidence="7" id="KW-1185">Reference proteome</keyword>
<evidence type="ECO:0000313" key="7">
    <source>
        <dbReference type="Proteomes" id="UP000008672"/>
    </source>
</evidence>
<dbReference type="PROSITE" id="PS51050">
    <property type="entry name" value="ZF_CW"/>
    <property type="match status" value="1"/>
</dbReference>
<dbReference type="EMBL" id="AFYH01050930">
    <property type="status" value="NOT_ANNOTATED_CDS"/>
    <property type="molecule type" value="Genomic_DNA"/>
</dbReference>
<dbReference type="EMBL" id="AFYH01050925">
    <property type="status" value="NOT_ANNOTATED_CDS"/>
    <property type="molecule type" value="Genomic_DNA"/>
</dbReference>
<dbReference type="Proteomes" id="UP000008672">
    <property type="component" value="Unassembled WGS sequence"/>
</dbReference>
<dbReference type="EMBL" id="AFYH01050924">
    <property type="status" value="NOT_ANNOTATED_CDS"/>
    <property type="molecule type" value="Genomic_DNA"/>
</dbReference>
<dbReference type="EMBL" id="AFYH01050931">
    <property type="status" value="NOT_ANNOTATED_CDS"/>
    <property type="molecule type" value="Genomic_DNA"/>
</dbReference>
<dbReference type="GO" id="GO:0008270">
    <property type="term" value="F:zinc ion binding"/>
    <property type="evidence" value="ECO:0007669"/>
    <property type="project" value="UniProtKB-KW"/>
</dbReference>
<dbReference type="AlphaFoldDB" id="M3XJR3"/>
<dbReference type="SMART" id="SM00293">
    <property type="entry name" value="PWWP"/>
    <property type="match status" value="1"/>
</dbReference>
<proteinExistence type="predicted"/>
<evidence type="ECO:0000259" key="5">
    <source>
        <dbReference type="PROSITE" id="PS51050"/>
    </source>
</evidence>
<dbReference type="PROSITE" id="PS50812">
    <property type="entry name" value="PWWP"/>
    <property type="match status" value="1"/>
</dbReference>
<dbReference type="FunCoup" id="M3XJR3">
    <property type="interactions" value="502"/>
</dbReference>
<dbReference type="Gene3D" id="2.30.30.140">
    <property type="match status" value="1"/>
</dbReference>
<sequence length="359" mass="41283">MTHTVDNNFYLDKIWFQCENSDCLKWRLLLREDVTYVDVKKPWYCHMNSDPWYNKCSVPEEVFPEESQFHKSGLKVVYSQLPLGSLVWAKSTNWPSWPGIVCPDPSTGEYRIYDSDGYVGKYHVEFLGNPRTRSWASVKHIDAYHGRAVNRIKLKKGGRWYENAVEEGNEMLTLTCEDRLQKCQLTVKNTIQRILKDTAANENDRVAKSKITRPRKGCKPLQKRSHAGRNRFFVGGNKRKRDICHSFQTADMSDMLTEDKLVSQAEELLKDLEGILKQVTDPAMKAQASQPDTQKNTGKKVSNCATVILEEGRSEKHIQDTEDCIVIDGITFKTVDCIEEVTDQFREIDALMAELDDCL</sequence>
<dbReference type="EMBL" id="AFYH01050932">
    <property type="status" value="NOT_ANNOTATED_CDS"/>
    <property type="molecule type" value="Genomic_DNA"/>
</dbReference>
<evidence type="ECO:0000259" key="4">
    <source>
        <dbReference type="PROSITE" id="PS50812"/>
    </source>
</evidence>
<feature type="domain" description="PWWP" evidence="4">
    <location>
        <begin position="83"/>
        <end position="139"/>
    </location>
</feature>
<name>M3XJR3_LATCH</name>
<feature type="domain" description="CW-type" evidence="5">
    <location>
        <begin position="9"/>
        <end position="64"/>
    </location>
</feature>
<dbReference type="OrthoDB" id="9943774at2759"/>
<keyword evidence="3" id="KW-0862">Zinc</keyword>
<dbReference type="InterPro" id="IPR042778">
    <property type="entry name" value="ZCWPW1/ZCWPW2"/>
</dbReference>
<dbReference type="InterPro" id="IPR011124">
    <property type="entry name" value="Znf_CW"/>
</dbReference>
<dbReference type="OMA" id="HSRSWID"/>
<dbReference type="Gene3D" id="3.30.40.100">
    <property type="match status" value="1"/>
</dbReference>
<dbReference type="InParanoid" id="M3XJR3"/>
<dbReference type="CDD" id="cd20146">
    <property type="entry name" value="PWWP_ZCWPW2"/>
    <property type="match status" value="1"/>
</dbReference>
<protein>
    <submittedName>
        <fullName evidence="6">Zinc finger CW-type and PWWP domain containing 2</fullName>
    </submittedName>
</protein>
<dbReference type="GeneID" id="102349904"/>
<gene>
    <name evidence="6" type="primary">ZCWPW2</name>
</gene>
<dbReference type="GeneTree" id="ENSGT00560000077278"/>
<dbReference type="eggNOG" id="ENOG502QS46">
    <property type="taxonomic scope" value="Eukaryota"/>
</dbReference>
<dbReference type="HOGENOM" id="CLU_077983_1_0_1"/>
<dbReference type="InterPro" id="IPR000313">
    <property type="entry name" value="PWWP_dom"/>
</dbReference>
<evidence type="ECO:0000313" key="6">
    <source>
        <dbReference type="Ensembl" id="ENSLACP00000022969.1"/>
    </source>
</evidence>
<reference evidence="6" key="3">
    <citation type="submission" date="2025-09" db="UniProtKB">
        <authorList>
            <consortium name="Ensembl"/>
        </authorList>
    </citation>
    <scope>IDENTIFICATION</scope>
</reference>
<reference evidence="7" key="1">
    <citation type="submission" date="2011-08" db="EMBL/GenBank/DDBJ databases">
        <title>The draft genome of Latimeria chalumnae.</title>
        <authorList>
            <person name="Di Palma F."/>
            <person name="Alfoldi J."/>
            <person name="Johnson J."/>
            <person name="Berlin A."/>
            <person name="Gnerre S."/>
            <person name="Jaffe D."/>
            <person name="MacCallum I."/>
            <person name="Young S."/>
            <person name="Walker B.J."/>
            <person name="Lander E."/>
            <person name="Lindblad-Toh K."/>
        </authorList>
    </citation>
    <scope>NUCLEOTIDE SEQUENCE [LARGE SCALE GENOMIC DNA]</scope>
    <source>
        <strain evidence="7">Wild caught</strain>
    </source>
</reference>
<keyword evidence="2" id="KW-0863">Zinc-finger</keyword>
<dbReference type="SUPFAM" id="SSF63748">
    <property type="entry name" value="Tudor/PWWP/MBT"/>
    <property type="match status" value="1"/>
</dbReference>
<dbReference type="PANTHER" id="PTHR15999:SF6">
    <property type="entry name" value="ZINC FINGER CW-TYPE PWWP DOMAIN PROTEIN 2"/>
    <property type="match status" value="1"/>
</dbReference>
<reference evidence="6" key="2">
    <citation type="submission" date="2025-08" db="UniProtKB">
        <authorList>
            <consortium name="Ensembl"/>
        </authorList>
    </citation>
    <scope>IDENTIFICATION</scope>
</reference>
<dbReference type="EMBL" id="AFYH01050928">
    <property type="status" value="NOT_ANNOTATED_CDS"/>
    <property type="molecule type" value="Genomic_DNA"/>
</dbReference>
<accession>M3XJR3</accession>
<dbReference type="Pfam" id="PF00855">
    <property type="entry name" value="PWWP"/>
    <property type="match status" value="1"/>
</dbReference>
<dbReference type="EMBL" id="AFYH01050929">
    <property type="status" value="NOT_ANNOTATED_CDS"/>
    <property type="molecule type" value="Genomic_DNA"/>
</dbReference>